<feature type="transmembrane region" description="Helical" evidence="8">
    <location>
        <begin position="84"/>
        <end position="102"/>
    </location>
</feature>
<proteinExistence type="predicted"/>
<feature type="transmembrane region" description="Helical" evidence="8">
    <location>
        <begin position="108"/>
        <end position="129"/>
    </location>
</feature>
<dbReference type="RefSeq" id="WP_294174285.1">
    <property type="nucleotide sequence ID" value="NZ_CADCVZ010000057.1"/>
</dbReference>
<dbReference type="InterPro" id="IPR026392">
    <property type="entry name" value="Exo/Archaeosortase_dom"/>
</dbReference>
<keyword evidence="4 8" id="KW-0812">Transmembrane</keyword>
<evidence type="ECO:0000256" key="6">
    <source>
        <dbReference type="ARBA" id="ARBA00022989"/>
    </source>
</evidence>
<dbReference type="AlphaFoldDB" id="A0A6J4TE54"/>
<keyword evidence="2" id="KW-1003">Cell membrane</keyword>
<dbReference type="EMBL" id="CADCVZ010000057">
    <property type="protein sequence ID" value="CAA9520458.1"/>
    <property type="molecule type" value="Genomic_DNA"/>
</dbReference>
<dbReference type="Pfam" id="PF09721">
    <property type="entry name" value="Exosortase_EpsH"/>
    <property type="match status" value="1"/>
</dbReference>
<feature type="transmembrane region" description="Helical" evidence="8">
    <location>
        <begin position="136"/>
        <end position="154"/>
    </location>
</feature>
<comment type="subcellular location">
    <subcellularLocation>
        <location evidence="1">Cell membrane</location>
        <topology evidence="1">Multi-pass membrane protein</topology>
    </subcellularLocation>
</comment>
<keyword evidence="7 8" id="KW-0472">Membrane</keyword>
<feature type="transmembrane region" description="Helical" evidence="8">
    <location>
        <begin position="229"/>
        <end position="253"/>
    </location>
</feature>
<evidence type="ECO:0000256" key="5">
    <source>
        <dbReference type="ARBA" id="ARBA00022801"/>
    </source>
</evidence>
<keyword evidence="6 8" id="KW-1133">Transmembrane helix</keyword>
<feature type="transmembrane region" description="Helical" evidence="8">
    <location>
        <begin position="27"/>
        <end position="48"/>
    </location>
</feature>
<sequence>MPLADLAGGPPAAASLRKADLLRFADWKAAVLLLGIASLLIPTSLSLAARHWSISSGAHGPLILISGTWLIWRERQWLRFQPGGIAQAWLLMLVPLLLLYAFSRSFELLGTESAALYAMLVMLGFYYWGPAAMRRLWFAVLYLAFLIKPPYGVVAELTQPLKIALSELSVDLLHALGYPIGQSGVLIQIAQYELMVEQACAGLSSLVTLFALGLLYIHLTRPPGRMHAILLLAAIVPIAMIANLLRVIILVLLTYHAGDAVAQSVAHDAAGVVTFSLSMLGMFLFDRLLERFTGRTTAE</sequence>
<evidence type="ECO:0000313" key="9">
    <source>
        <dbReference type="EMBL" id="CAA9520458.1"/>
    </source>
</evidence>
<evidence type="ECO:0000256" key="3">
    <source>
        <dbReference type="ARBA" id="ARBA00022670"/>
    </source>
</evidence>
<evidence type="ECO:0000256" key="7">
    <source>
        <dbReference type="ARBA" id="ARBA00023136"/>
    </source>
</evidence>
<feature type="transmembrane region" description="Helical" evidence="8">
    <location>
        <begin position="195"/>
        <end position="217"/>
    </location>
</feature>
<keyword evidence="3" id="KW-0645">Protease</keyword>
<organism evidence="9">
    <name type="scientific">uncultured Sphingomonas sp</name>
    <dbReference type="NCBI Taxonomy" id="158754"/>
    <lineage>
        <taxon>Bacteria</taxon>
        <taxon>Pseudomonadati</taxon>
        <taxon>Pseudomonadota</taxon>
        <taxon>Alphaproteobacteria</taxon>
        <taxon>Sphingomonadales</taxon>
        <taxon>Sphingomonadaceae</taxon>
        <taxon>Sphingomonas</taxon>
        <taxon>environmental samples</taxon>
    </lineage>
</organism>
<dbReference type="NCBIfam" id="TIGR02602">
    <property type="entry name" value="8TM_EpsH"/>
    <property type="match status" value="1"/>
</dbReference>
<protein>
    <recommendedName>
        <fullName evidence="10">Exosortase</fullName>
    </recommendedName>
</protein>
<evidence type="ECO:0000256" key="1">
    <source>
        <dbReference type="ARBA" id="ARBA00004651"/>
    </source>
</evidence>
<dbReference type="InterPro" id="IPR013426">
    <property type="entry name" value="EpsH-like"/>
</dbReference>
<dbReference type="GO" id="GO:0006508">
    <property type="term" value="P:proteolysis"/>
    <property type="evidence" value="ECO:0007669"/>
    <property type="project" value="UniProtKB-KW"/>
</dbReference>
<evidence type="ECO:0000256" key="2">
    <source>
        <dbReference type="ARBA" id="ARBA00022475"/>
    </source>
</evidence>
<dbReference type="GO" id="GO:0008233">
    <property type="term" value="F:peptidase activity"/>
    <property type="evidence" value="ECO:0007669"/>
    <property type="project" value="UniProtKB-KW"/>
</dbReference>
<evidence type="ECO:0008006" key="10">
    <source>
        <dbReference type="Google" id="ProtNLM"/>
    </source>
</evidence>
<reference evidence="9" key="1">
    <citation type="submission" date="2020-02" db="EMBL/GenBank/DDBJ databases">
        <authorList>
            <person name="Meier V. D."/>
        </authorList>
    </citation>
    <scope>NUCLEOTIDE SEQUENCE</scope>
    <source>
        <strain evidence="9">AVDCRST_MAG09</strain>
    </source>
</reference>
<evidence type="ECO:0000256" key="8">
    <source>
        <dbReference type="SAM" id="Phobius"/>
    </source>
</evidence>
<name>A0A6J4TE54_9SPHN</name>
<accession>A0A6J4TE54</accession>
<keyword evidence="5" id="KW-0378">Hydrolase</keyword>
<dbReference type="NCBIfam" id="TIGR04178">
    <property type="entry name" value="exo_archaeo"/>
    <property type="match status" value="1"/>
</dbReference>
<feature type="transmembrane region" description="Helical" evidence="8">
    <location>
        <begin position="265"/>
        <end position="285"/>
    </location>
</feature>
<dbReference type="GO" id="GO:0005886">
    <property type="term" value="C:plasma membrane"/>
    <property type="evidence" value="ECO:0007669"/>
    <property type="project" value="UniProtKB-SubCell"/>
</dbReference>
<gene>
    <name evidence="9" type="ORF">AVDCRST_MAG09-2014</name>
</gene>
<dbReference type="InterPro" id="IPR019127">
    <property type="entry name" value="Exosortase"/>
</dbReference>
<evidence type="ECO:0000256" key="4">
    <source>
        <dbReference type="ARBA" id="ARBA00022692"/>
    </source>
</evidence>